<name>A0A095C4M8_SCHHA</name>
<gene>
    <name evidence="1" type="ORF">MS3_05070</name>
</gene>
<evidence type="ECO:0000313" key="1">
    <source>
        <dbReference type="EMBL" id="KGB36753.1"/>
    </source>
</evidence>
<proteinExistence type="predicted"/>
<reference evidence="1" key="1">
    <citation type="journal article" date="2012" name="Nat. Genet.">
        <title>Whole-genome sequence of Schistosoma haematobium.</title>
        <authorList>
            <person name="Young N.D."/>
            <person name="Jex A.R."/>
            <person name="Li B."/>
            <person name="Liu S."/>
            <person name="Yang L."/>
            <person name="Xiong Z."/>
            <person name="Li Y."/>
            <person name="Cantacessi C."/>
            <person name="Hall R.S."/>
            <person name="Xu X."/>
            <person name="Chen F."/>
            <person name="Wu X."/>
            <person name="Zerlotini A."/>
            <person name="Oliveira G."/>
            <person name="Hofmann A."/>
            <person name="Zhang G."/>
            <person name="Fang X."/>
            <person name="Kang Y."/>
            <person name="Campbell B.E."/>
            <person name="Loukas A."/>
            <person name="Ranganathan S."/>
            <person name="Rollinson D."/>
            <person name="Rinaldi G."/>
            <person name="Brindley P.J."/>
            <person name="Yang H."/>
            <person name="Wang J."/>
            <person name="Wang J."/>
            <person name="Gasser R.B."/>
        </authorList>
    </citation>
    <scope>NUCLEOTIDE SEQUENCE [LARGE SCALE GENOMIC DNA]</scope>
</reference>
<dbReference type="EMBL" id="KL250808">
    <property type="protein sequence ID" value="KGB36753.1"/>
    <property type="molecule type" value="Genomic_DNA"/>
</dbReference>
<organism evidence="1">
    <name type="scientific">Schistosoma haematobium</name>
    <name type="common">Blood fluke</name>
    <dbReference type="NCBI Taxonomy" id="6185"/>
    <lineage>
        <taxon>Eukaryota</taxon>
        <taxon>Metazoa</taxon>
        <taxon>Spiralia</taxon>
        <taxon>Lophotrochozoa</taxon>
        <taxon>Platyhelminthes</taxon>
        <taxon>Trematoda</taxon>
        <taxon>Digenea</taxon>
        <taxon>Strigeidida</taxon>
        <taxon>Schistosomatoidea</taxon>
        <taxon>Schistosomatidae</taxon>
        <taxon>Schistosoma</taxon>
    </lineage>
</organism>
<dbReference type="AlphaFoldDB" id="A0A095C4M8"/>
<protein>
    <submittedName>
        <fullName evidence="1">Uncharacterized protein</fullName>
    </submittedName>
</protein>
<sequence length="74" mass="8492">MISDNVESTKHTNDALTIGAFYKELYYNQIILHGPSPINNYRIEVDQNLFDVILSTSNIKKSSVLIKRLTNYQS</sequence>
<accession>A0A095C4M8</accession>